<dbReference type="InterPro" id="IPR050168">
    <property type="entry name" value="AAA_ATPase_domain"/>
</dbReference>
<evidence type="ECO:0000313" key="2">
    <source>
        <dbReference type="Proteomes" id="UP000240830"/>
    </source>
</evidence>
<dbReference type="SUPFAM" id="SSF52540">
    <property type="entry name" value="P-loop containing nucleoside triphosphate hydrolases"/>
    <property type="match status" value="2"/>
</dbReference>
<evidence type="ECO:0008006" key="3">
    <source>
        <dbReference type="Google" id="ProtNLM"/>
    </source>
</evidence>
<dbReference type="GO" id="GO:0005829">
    <property type="term" value="C:cytosol"/>
    <property type="evidence" value="ECO:0007669"/>
    <property type="project" value="TreeGrafter"/>
</dbReference>
<comment type="caution">
    <text evidence="1">The sequence shown here is derived from an EMBL/GenBank/DDBJ whole genome shotgun (WGS) entry which is preliminary data.</text>
</comment>
<dbReference type="GO" id="GO:0016558">
    <property type="term" value="P:protein import into peroxisome matrix"/>
    <property type="evidence" value="ECO:0007669"/>
    <property type="project" value="TreeGrafter"/>
</dbReference>
<gene>
    <name evidence="1" type="ORF">PSACC_03307</name>
</gene>
<evidence type="ECO:0000313" key="1">
    <source>
        <dbReference type="EMBL" id="PJF16887.1"/>
    </source>
</evidence>
<dbReference type="OrthoDB" id="1664597at2759"/>
<dbReference type="PROSITE" id="PS00674">
    <property type="entry name" value="AAA"/>
    <property type="match status" value="1"/>
</dbReference>
<dbReference type="InterPro" id="IPR003960">
    <property type="entry name" value="ATPase_AAA_CS"/>
</dbReference>
<dbReference type="PANTHER" id="PTHR23077:SF9">
    <property type="entry name" value="PEROXISOMAL ATPASE PEX6"/>
    <property type="match status" value="1"/>
</dbReference>
<dbReference type="STRING" id="1246581.A0A2H9TGH9"/>
<dbReference type="Proteomes" id="UP000240830">
    <property type="component" value="Unassembled WGS sequence"/>
</dbReference>
<organism evidence="1 2">
    <name type="scientific">Paramicrosporidium saccamoebae</name>
    <dbReference type="NCBI Taxonomy" id="1246581"/>
    <lineage>
        <taxon>Eukaryota</taxon>
        <taxon>Fungi</taxon>
        <taxon>Fungi incertae sedis</taxon>
        <taxon>Cryptomycota</taxon>
        <taxon>Cryptomycota incertae sedis</taxon>
        <taxon>Paramicrosporidium</taxon>
    </lineage>
</organism>
<dbReference type="Gene3D" id="3.40.50.300">
    <property type="entry name" value="P-loop containing nucleotide triphosphate hydrolases"/>
    <property type="match status" value="2"/>
</dbReference>
<name>A0A2H9TGH9_9FUNG</name>
<dbReference type="GO" id="GO:0016887">
    <property type="term" value="F:ATP hydrolysis activity"/>
    <property type="evidence" value="ECO:0007669"/>
    <property type="project" value="InterPro"/>
</dbReference>
<dbReference type="InterPro" id="IPR027417">
    <property type="entry name" value="P-loop_NTPase"/>
</dbReference>
<dbReference type="PANTHER" id="PTHR23077">
    <property type="entry name" value="AAA-FAMILY ATPASE"/>
    <property type="match status" value="1"/>
</dbReference>
<dbReference type="GO" id="GO:0005778">
    <property type="term" value="C:peroxisomal membrane"/>
    <property type="evidence" value="ECO:0007669"/>
    <property type="project" value="TreeGrafter"/>
</dbReference>
<proteinExistence type="predicted"/>
<reference evidence="1 2" key="1">
    <citation type="submission" date="2016-10" db="EMBL/GenBank/DDBJ databases">
        <title>The genome of Paramicrosporidium saccamoebae is the missing link in understanding Cryptomycota and Microsporidia evolution.</title>
        <authorList>
            <person name="Quandt C.A."/>
            <person name="Beaudet D."/>
            <person name="Corsaro D."/>
            <person name="Michel R."/>
            <person name="Corradi N."/>
            <person name="James T."/>
        </authorList>
    </citation>
    <scope>NUCLEOTIDE SEQUENCE [LARGE SCALE GENOMIC DNA]</scope>
    <source>
        <strain evidence="1 2">KSL3</strain>
    </source>
</reference>
<dbReference type="EMBL" id="MTSL01000205">
    <property type="protein sequence ID" value="PJF16887.1"/>
    <property type="molecule type" value="Genomic_DNA"/>
</dbReference>
<dbReference type="GO" id="GO:0005524">
    <property type="term" value="F:ATP binding"/>
    <property type="evidence" value="ECO:0007669"/>
    <property type="project" value="InterPro"/>
</dbReference>
<accession>A0A2H9TGH9</accession>
<protein>
    <recommendedName>
        <fullName evidence="3">ATPase AAA-type core domain-containing protein</fullName>
    </recommendedName>
</protein>
<dbReference type="Gene3D" id="1.10.8.60">
    <property type="match status" value="2"/>
</dbReference>
<sequence length="337" mass="38387">MWPTIRFRDWWDRKEIIKSIARIRQENLEHRVASVLRKCLDDTKVLVFGVTSRPDIIDTSITRSGRLCNNVHVSVSTSEQRFLLLHDIVVDGILSRNEMLQLSNMTHGYSAADFEKLYALATRTAIRRQEPSASASASIMITLSDFESSLLQMRPSIIADLPTVPYIHSMPRLIGVDAIRTEILAQFDTTAWSFVAWTQREWKNFACFKDSPRQWTLLLTELDGLHTKKQGDGVFILTATSHIDAIDPAILRPGRIGVHVEMPVFGDTQRLEFIRERMRVMPIDLCDEQIKWIVDNTAGLMVSELDGIFREAALSTLRNNLEAAKIEFDSIKSFIVA</sequence>
<keyword evidence="2" id="KW-1185">Reference proteome</keyword>
<dbReference type="AlphaFoldDB" id="A0A2H9TGH9"/>